<dbReference type="Proteomes" id="UP000198406">
    <property type="component" value="Unassembled WGS sequence"/>
</dbReference>
<evidence type="ECO:0000313" key="4">
    <source>
        <dbReference type="EMBL" id="GAX13129.1"/>
    </source>
</evidence>
<dbReference type="Pfam" id="PF13417">
    <property type="entry name" value="GST_N_3"/>
    <property type="match status" value="1"/>
</dbReference>
<dbReference type="Gene3D" id="1.20.1050.10">
    <property type="match status" value="1"/>
</dbReference>
<gene>
    <name evidence="4" type="ORF">FisN_17Hh058</name>
</gene>
<dbReference type="OrthoDB" id="1738954at2759"/>
<protein>
    <submittedName>
        <fullName evidence="4">Glutaredoxin 2</fullName>
    </submittedName>
</protein>
<dbReference type="InterPro" id="IPR007494">
    <property type="entry name" value="Glutaredoxin2_C"/>
</dbReference>
<accession>A0A1Z5JGK7</accession>
<dbReference type="NCBIfam" id="NF007702">
    <property type="entry name" value="PRK10387.1"/>
    <property type="match status" value="1"/>
</dbReference>
<dbReference type="SUPFAM" id="SSF47616">
    <property type="entry name" value="GST C-terminal domain-like"/>
    <property type="match status" value="1"/>
</dbReference>
<feature type="chain" id="PRO_5013074543" evidence="1">
    <location>
        <begin position="18"/>
        <end position="291"/>
    </location>
</feature>
<name>A0A1Z5JGK7_FISSO</name>
<dbReference type="AlphaFoldDB" id="A0A1Z5JGK7"/>
<dbReference type="InterPro" id="IPR036282">
    <property type="entry name" value="Glutathione-S-Trfase_C_sf"/>
</dbReference>
<dbReference type="Pfam" id="PF04399">
    <property type="entry name" value="Glutaredoxin2_C"/>
    <property type="match status" value="1"/>
</dbReference>
<keyword evidence="1" id="KW-0732">Signal</keyword>
<evidence type="ECO:0000256" key="1">
    <source>
        <dbReference type="SAM" id="SignalP"/>
    </source>
</evidence>
<feature type="domain" description="Glutaredoxin 2 C-terminal" evidence="2">
    <location>
        <begin position="143"/>
        <end position="290"/>
    </location>
</feature>
<comment type="caution">
    <text evidence="4">The sequence shown here is derived from an EMBL/GenBank/DDBJ whole genome shotgun (WGS) entry which is preliminary data.</text>
</comment>
<dbReference type="InterPro" id="IPR036249">
    <property type="entry name" value="Thioredoxin-like_sf"/>
</dbReference>
<sequence>MRCFFSPLLLFASSVRAFQVPLGQRSLMRAPMTATVAETVPFSKPERVIPEVLPNVYVYDHCPFCVRVRFALGVKNIKHNIRFMANDDVPTPTALVGKKIAPIFEWPSADICMAESLDIISLVDSDERFGPTGVILPATDRADIKAWQKSVQGLLRILQRPRYVATGLLPEFQQLDGRQAFIMNHPLPPYEKAEWKEMGAEERLSIYAETMAKDPADEIEELNRKLVELDDIIFSQYHCSPGGLSYDDIDLFARLRSITIIKDVIWPSKLRAYMDGMSELGDIPLYDEMAL</sequence>
<reference evidence="4 5" key="1">
    <citation type="journal article" date="2015" name="Plant Cell">
        <title>Oil accumulation by the oleaginous diatom Fistulifera solaris as revealed by the genome and transcriptome.</title>
        <authorList>
            <person name="Tanaka T."/>
            <person name="Maeda Y."/>
            <person name="Veluchamy A."/>
            <person name="Tanaka M."/>
            <person name="Abida H."/>
            <person name="Marechal E."/>
            <person name="Bowler C."/>
            <person name="Muto M."/>
            <person name="Sunaga Y."/>
            <person name="Tanaka M."/>
            <person name="Yoshino T."/>
            <person name="Taniguchi T."/>
            <person name="Fukuda Y."/>
            <person name="Nemoto M."/>
            <person name="Matsumoto M."/>
            <person name="Wong P.S."/>
            <person name="Aburatani S."/>
            <person name="Fujibuchi W."/>
        </authorList>
    </citation>
    <scope>NUCLEOTIDE SEQUENCE [LARGE SCALE GENOMIC DNA]</scope>
    <source>
        <strain evidence="4 5">JPCC DA0580</strain>
    </source>
</reference>
<dbReference type="InParanoid" id="A0A1Z5JGK7"/>
<feature type="domain" description="GST N-terminal" evidence="3">
    <location>
        <begin position="57"/>
        <end position="125"/>
    </location>
</feature>
<organism evidence="4 5">
    <name type="scientific">Fistulifera solaris</name>
    <name type="common">Oleaginous diatom</name>
    <dbReference type="NCBI Taxonomy" id="1519565"/>
    <lineage>
        <taxon>Eukaryota</taxon>
        <taxon>Sar</taxon>
        <taxon>Stramenopiles</taxon>
        <taxon>Ochrophyta</taxon>
        <taxon>Bacillariophyta</taxon>
        <taxon>Bacillariophyceae</taxon>
        <taxon>Bacillariophycidae</taxon>
        <taxon>Naviculales</taxon>
        <taxon>Naviculaceae</taxon>
        <taxon>Fistulifera</taxon>
    </lineage>
</organism>
<dbReference type="SUPFAM" id="SSF52833">
    <property type="entry name" value="Thioredoxin-like"/>
    <property type="match status" value="1"/>
</dbReference>
<dbReference type="PROSITE" id="PS00195">
    <property type="entry name" value="GLUTAREDOXIN_1"/>
    <property type="match status" value="1"/>
</dbReference>
<dbReference type="EMBL" id="BDSP01000061">
    <property type="protein sequence ID" value="GAX13129.1"/>
    <property type="molecule type" value="Genomic_DNA"/>
</dbReference>
<evidence type="ECO:0000259" key="2">
    <source>
        <dbReference type="Pfam" id="PF04399"/>
    </source>
</evidence>
<keyword evidence="5" id="KW-1185">Reference proteome</keyword>
<evidence type="ECO:0000259" key="3">
    <source>
        <dbReference type="Pfam" id="PF13417"/>
    </source>
</evidence>
<dbReference type="Gene3D" id="3.40.30.10">
    <property type="entry name" value="Glutaredoxin"/>
    <property type="match status" value="1"/>
</dbReference>
<dbReference type="InterPro" id="IPR004045">
    <property type="entry name" value="Glutathione_S-Trfase_N"/>
</dbReference>
<dbReference type="InterPro" id="IPR011767">
    <property type="entry name" value="GLR_AS"/>
</dbReference>
<proteinExistence type="predicted"/>
<evidence type="ECO:0000313" key="5">
    <source>
        <dbReference type="Proteomes" id="UP000198406"/>
    </source>
</evidence>
<feature type="signal peptide" evidence="1">
    <location>
        <begin position="1"/>
        <end position="17"/>
    </location>
</feature>